<protein>
    <submittedName>
        <fullName evidence="2">Uncharacterized protein</fullName>
    </submittedName>
</protein>
<organism evidence="2">
    <name type="scientific">mine drainage metagenome</name>
    <dbReference type="NCBI Taxonomy" id="410659"/>
    <lineage>
        <taxon>unclassified sequences</taxon>
        <taxon>metagenomes</taxon>
        <taxon>ecological metagenomes</taxon>
    </lineage>
</organism>
<reference evidence="2" key="1">
    <citation type="submission" date="2009-10" db="EMBL/GenBank/DDBJ databases">
        <title>Diversity of trophic interactions inside an arsenic-rich microbial ecosystem.</title>
        <authorList>
            <person name="Bertin P.N."/>
            <person name="Heinrich-Salmeron A."/>
            <person name="Pelletier E."/>
            <person name="Goulhen-Chollet F."/>
            <person name="Arsene-Ploetze F."/>
            <person name="Gallien S."/>
            <person name="Calteau A."/>
            <person name="Vallenet D."/>
            <person name="Casiot C."/>
            <person name="Chane-Woon-Ming B."/>
            <person name="Giloteaux L."/>
            <person name="Barakat M."/>
            <person name="Bonnefoy V."/>
            <person name="Bruneel O."/>
            <person name="Chandler M."/>
            <person name="Cleiss J."/>
            <person name="Duran R."/>
            <person name="Elbaz-Poulichet F."/>
            <person name="Fonknechten N."/>
            <person name="Lauga B."/>
            <person name="Mornico D."/>
            <person name="Ortet P."/>
            <person name="Schaeffer C."/>
            <person name="Siguier P."/>
            <person name="Alexander Thil Smith A."/>
            <person name="Van Dorsselaer A."/>
            <person name="Weissenbach J."/>
            <person name="Medigue C."/>
            <person name="Le Paslier D."/>
        </authorList>
    </citation>
    <scope>NUCLEOTIDE SEQUENCE</scope>
</reference>
<comment type="caution">
    <text evidence="2">The sequence shown here is derived from an EMBL/GenBank/DDBJ whole genome shotgun (WGS) entry which is preliminary data.</text>
</comment>
<sequence>MCLAPKRARMHCPVWSSGMLGRRMKVLRQLGTWVLLLVSFGTPVMACMTPGAQMTATERACCRMMHNQCGQMDMPGSNRCCQKVQPSAYESALSERSFSFVIHTVAASVVDLAASQLALQISPTARQVEHLDSSPPESPPSTISILRI</sequence>
<name>E6PXU5_9ZZZZ</name>
<feature type="region of interest" description="Disordered" evidence="1">
    <location>
        <begin position="128"/>
        <end position="148"/>
    </location>
</feature>
<dbReference type="AlphaFoldDB" id="E6PXU5"/>
<gene>
    <name evidence="2" type="ORF">CARN3_0702</name>
</gene>
<evidence type="ECO:0000256" key="1">
    <source>
        <dbReference type="SAM" id="MobiDB-lite"/>
    </source>
</evidence>
<proteinExistence type="predicted"/>
<accession>E6PXU5</accession>
<evidence type="ECO:0000313" key="2">
    <source>
        <dbReference type="EMBL" id="CBH99754.1"/>
    </source>
</evidence>
<dbReference type="EMBL" id="CABN01000048">
    <property type="protein sequence ID" value="CBH99754.1"/>
    <property type="molecule type" value="Genomic_DNA"/>
</dbReference>